<dbReference type="EMBL" id="KN838610">
    <property type="protein sequence ID" value="KIK01241.1"/>
    <property type="molecule type" value="Genomic_DNA"/>
</dbReference>
<name>A0A0C9X828_9AGAR</name>
<dbReference type="OrthoDB" id="3217549at2759"/>
<evidence type="ECO:0000313" key="1">
    <source>
        <dbReference type="EMBL" id="KIK01241.1"/>
    </source>
</evidence>
<protein>
    <submittedName>
        <fullName evidence="1">Uncharacterized protein</fullName>
    </submittedName>
</protein>
<dbReference type="AlphaFoldDB" id="A0A0C9X828"/>
<proteinExistence type="predicted"/>
<dbReference type="HOGENOM" id="CLU_1277797_0_0_1"/>
<evidence type="ECO:0000313" key="2">
    <source>
        <dbReference type="Proteomes" id="UP000054477"/>
    </source>
</evidence>
<dbReference type="STRING" id="1095629.A0A0C9X828"/>
<gene>
    <name evidence="1" type="ORF">K443DRAFT_7074</name>
</gene>
<keyword evidence="2" id="KW-1185">Reference proteome</keyword>
<dbReference type="Proteomes" id="UP000054477">
    <property type="component" value="Unassembled WGS sequence"/>
</dbReference>
<accession>A0A0C9X828</accession>
<organism evidence="1 2">
    <name type="scientific">Laccaria amethystina LaAM-08-1</name>
    <dbReference type="NCBI Taxonomy" id="1095629"/>
    <lineage>
        <taxon>Eukaryota</taxon>
        <taxon>Fungi</taxon>
        <taxon>Dikarya</taxon>
        <taxon>Basidiomycota</taxon>
        <taxon>Agaricomycotina</taxon>
        <taxon>Agaricomycetes</taxon>
        <taxon>Agaricomycetidae</taxon>
        <taxon>Agaricales</taxon>
        <taxon>Agaricineae</taxon>
        <taxon>Hydnangiaceae</taxon>
        <taxon>Laccaria</taxon>
    </lineage>
</organism>
<sequence length="216" mass="24883">MHVPNTVEIHWTDVRSADLLSVGELPRIPLLQLQLLKLQGSGDLARLLSRLSLPSLKILHIQTSSAKRDHRLLEDFLNKSSYPLQQFILWDNLILDLESAVKYLTIPFLGSILDIEVHIRSLVPMTAFQELKDSHTPTLDCLKIAYPYNENLPVFNSQYNQRFVNCMYGAVQFRIKSSRPPLSPMDNDVWQSQNNQTKLVEPWSPWRFQNSSSNDV</sequence>
<reference evidence="2" key="2">
    <citation type="submission" date="2015-01" db="EMBL/GenBank/DDBJ databases">
        <title>Evolutionary Origins and Diversification of the Mycorrhizal Mutualists.</title>
        <authorList>
            <consortium name="DOE Joint Genome Institute"/>
            <consortium name="Mycorrhizal Genomics Consortium"/>
            <person name="Kohler A."/>
            <person name="Kuo A."/>
            <person name="Nagy L.G."/>
            <person name="Floudas D."/>
            <person name="Copeland A."/>
            <person name="Barry K.W."/>
            <person name="Cichocki N."/>
            <person name="Veneault-Fourrey C."/>
            <person name="LaButti K."/>
            <person name="Lindquist E.A."/>
            <person name="Lipzen A."/>
            <person name="Lundell T."/>
            <person name="Morin E."/>
            <person name="Murat C."/>
            <person name="Riley R."/>
            <person name="Ohm R."/>
            <person name="Sun H."/>
            <person name="Tunlid A."/>
            <person name="Henrissat B."/>
            <person name="Grigoriev I.V."/>
            <person name="Hibbett D.S."/>
            <person name="Martin F."/>
        </authorList>
    </citation>
    <scope>NUCLEOTIDE SEQUENCE [LARGE SCALE GENOMIC DNA]</scope>
    <source>
        <strain evidence="2">LaAM-08-1</strain>
    </source>
</reference>
<reference evidence="1 2" key="1">
    <citation type="submission" date="2014-04" db="EMBL/GenBank/DDBJ databases">
        <authorList>
            <consortium name="DOE Joint Genome Institute"/>
            <person name="Kuo A."/>
            <person name="Kohler A."/>
            <person name="Nagy L.G."/>
            <person name="Floudas D."/>
            <person name="Copeland A."/>
            <person name="Barry K.W."/>
            <person name="Cichocki N."/>
            <person name="Veneault-Fourrey C."/>
            <person name="LaButti K."/>
            <person name="Lindquist E.A."/>
            <person name="Lipzen A."/>
            <person name="Lundell T."/>
            <person name="Morin E."/>
            <person name="Murat C."/>
            <person name="Sun H."/>
            <person name="Tunlid A."/>
            <person name="Henrissat B."/>
            <person name="Grigoriev I.V."/>
            <person name="Hibbett D.S."/>
            <person name="Martin F."/>
            <person name="Nordberg H.P."/>
            <person name="Cantor M.N."/>
            <person name="Hua S.X."/>
        </authorList>
    </citation>
    <scope>NUCLEOTIDE SEQUENCE [LARGE SCALE GENOMIC DNA]</scope>
    <source>
        <strain evidence="1 2">LaAM-08-1</strain>
    </source>
</reference>